<organism evidence="2 3">
    <name type="scientific">Alligator mississippiensis</name>
    <name type="common">American alligator</name>
    <dbReference type="NCBI Taxonomy" id="8496"/>
    <lineage>
        <taxon>Eukaryota</taxon>
        <taxon>Metazoa</taxon>
        <taxon>Chordata</taxon>
        <taxon>Craniata</taxon>
        <taxon>Vertebrata</taxon>
        <taxon>Euteleostomi</taxon>
        <taxon>Archelosauria</taxon>
        <taxon>Archosauria</taxon>
        <taxon>Crocodylia</taxon>
        <taxon>Alligatoridae</taxon>
        <taxon>Alligatorinae</taxon>
        <taxon>Alligator</taxon>
    </lineage>
</organism>
<dbReference type="Proteomes" id="UP000050525">
    <property type="component" value="Unassembled WGS sequence"/>
</dbReference>
<evidence type="ECO:0000256" key="1">
    <source>
        <dbReference type="SAM" id="MobiDB-lite"/>
    </source>
</evidence>
<accession>A0A151MRR9</accession>
<evidence type="ECO:0000313" key="2">
    <source>
        <dbReference type="EMBL" id="KYO27228.1"/>
    </source>
</evidence>
<name>A0A151MRR9_ALLMI</name>
<feature type="compositionally biased region" description="Low complexity" evidence="1">
    <location>
        <begin position="1"/>
        <end position="12"/>
    </location>
</feature>
<dbReference type="AlphaFoldDB" id="A0A151MRR9"/>
<proteinExistence type="predicted"/>
<protein>
    <submittedName>
        <fullName evidence="2">Uncharacterized protein</fullName>
    </submittedName>
</protein>
<evidence type="ECO:0000313" key="3">
    <source>
        <dbReference type="Proteomes" id="UP000050525"/>
    </source>
</evidence>
<sequence length="71" mass="7804">MRPAGGPERPQSRGPPGPPERERKVRGGGVALARRLAVAIRTELLRPEELGEECSDAPRAAERGCWVFFPR</sequence>
<dbReference type="EMBL" id="AKHW03005250">
    <property type="protein sequence ID" value="KYO27228.1"/>
    <property type="molecule type" value="Genomic_DNA"/>
</dbReference>
<reference evidence="2 3" key="1">
    <citation type="journal article" date="2012" name="Genome Biol.">
        <title>Sequencing three crocodilian genomes to illuminate the evolution of archosaurs and amniotes.</title>
        <authorList>
            <person name="St John J.A."/>
            <person name="Braun E.L."/>
            <person name="Isberg S.R."/>
            <person name="Miles L.G."/>
            <person name="Chong A.Y."/>
            <person name="Gongora J."/>
            <person name="Dalzell P."/>
            <person name="Moran C."/>
            <person name="Bed'hom B."/>
            <person name="Abzhanov A."/>
            <person name="Burgess S.C."/>
            <person name="Cooksey A.M."/>
            <person name="Castoe T.A."/>
            <person name="Crawford N.G."/>
            <person name="Densmore L.D."/>
            <person name="Drew J.C."/>
            <person name="Edwards S.V."/>
            <person name="Faircloth B.C."/>
            <person name="Fujita M.K."/>
            <person name="Greenwold M.J."/>
            <person name="Hoffmann F.G."/>
            <person name="Howard J.M."/>
            <person name="Iguchi T."/>
            <person name="Janes D.E."/>
            <person name="Khan S.Y."/>
            <person name="Kohno S."/>
            <person name="de Koning A.J."/>
            <person name="Lance S.L."/>
            <person name="McCarthy F.M."/>
            <person name="McCormack J.E."/>
            <person name="Merchant M.E."/>
            <person name="Peterson D.G."/>
            <person name="Pollock D.D."/>
            <person name="Pourmand N."/>
            <person name="Raney B.J."/>
            <person name="Roessler K.A."/>
            <person name="Sanford J.R."/>
            <person name="Sawyer R.H."/>
            <person name="Schmidt C.J."/>
            <person name="Triplett E.W."/>
            <person name="Tuberville T.D."/>
            <person name="Venegas-Anaya M."/>
            <person name="Howard J.T."/>
            <person name="Jarvis E.D."/>
            <person name="Guillette L.J.Jr."/>
            <person name="Glenn T.C."/>
            <person name="Green R.E."/>
            <person name="Ray D.A."/>
        </authorList>
    </citation>
    <scope>NUCLEOTIDE SEQUENCE [LARGE SCALE GENOMIC DNA]</scope>
    <source>
        <strain evidence="2">KSC_2009_1</strain>
    </source>
</reference>
<feature type="region of interest" description="Disordered" evidence="1">
    <location>
        <begin position="1"/>
        <end position="28"/>
    </location>
</feature>
<keyword evidence="3" id="KW-1185">Reference proteome</keyword>
<comment type="caution">
    <text evidence="2">The sequence shown here is derived from an EMBL/GenBank/DDBJ whole genome shotgun (WGS) entry which is preliminary data.</text>
</comment>
<gene>
    <name evidence="2" type="ORF">Y1Q_0011181</name>
</gene>